<dbReference type="SMART" id="SM00320">
    <property type="entry name" value="WD40"/>
    <property type="match status" value="3"/>
</dbReference>
<accession>B4JAD2</accession>
<feature type="chain" id="PRO_5005337305" evidence="9">
    <location>
        <begin position="18"/>
        <end position="1398"/>
    </location>
</feature>
<dbReference type="GO" id="GO:0000290">
    <property type="term" value="P:deadenylation-dependent decapping of nuclear-transcribed mRNA"/>
    <property type="evidence" value="ECO:0007669"/>
    <property type="project" value="EnsemblMetazoa"/>
</dbReference>
<keyword evidence="6 7" id="KW-0175">Coiled coil</keyword>
<dbReference type="Pfam" id="PF16529">
    <property type="entry name" value="Ge1_WD40"/>
    <property type="match status" value="1"/>
</dbReference>
<dbReference type="InterPro" id="IPR036322">
    <property type="entry name" value="WD40_repeat_dom_sf"/>
</dbReference>
<keyword evidence="9" id="KW-0732">Signal</keyword>
<dbReference type="InterPro" id="IPR032401">
    <property type="entry name" value="EDC4_WD40"/>
</dbReference>
<keyword evidence="3" id="KW-0963">Cytoplasm</keyword>
<dbReference type="InterPro" id="IPR044938">
    <property type="entry name" value="EDC4_C_sf"/>
</dbReference>
<keyword evidence="4" id="KW-0853">WD repeat</keyword>
<dbReference type="HOGENOM" id="CLU_005166_0_0_1"/>
<dbReference type="PANTHER" id="PTHR15598">
    <property type="entry name" value="ENHANCER OF MRNA-DECAPPING PROTEIN 4"/>
    <property type="match status" value="1"/>
</dbReference>
<name>B4JAD2_DROGR</name>
<dbReference type="InterPro" id="IPR001680">
    <property type="entry name" value="WD40_rpt"/>
</dbReference>
<feature type="coiled-coil region" evidence="7">
    <location>
        <begin position="1204"/>
        <end position="1231"/>
    </location>
</feature>
<dbReference type="FunCoup" id="B4JAD2">
    <property type="interactions" value="1577"/>
</dbReference>
<comment type="subcellular location">
    <subcellularLocation>
        <location evidence="1">Cytoplasm</location>
        <location evidence="1">P-body</location>
    </subcellularLocation>
</comment>
<feature type="region of interest" description="Disordered" evidence="8">
    <location>
        <begin position="820"/>
        <end position="846"/>
    </location>
</feature>
<dbReference type="GO" id="GO:0140693">
    <property type="term" value="F:molecular condensate scaffold activity"/>
    <property type="evidence" value="ECO:0007669"/>
    <property type="project" value="EnsemblMetazoa"/>
</dbReference>
<dbReference type="PANTHER" id="PTHR15598:SF5">
    <property type="entry name" value="ENHANCER OF MRNA-DECAPPING PROTEIN 4"/>
    <property type="match status" value="1"/>
</dbReference>
<dbReference type="GO" id="GO:0045495">
    <property type="term" value="C:pole plasm"/>
    <property type="evidence" value="ECO:0007669"/>
    <property type="project" value="EnsemblMetazoa"/>
</dbReference>
<dbReference type="FunFam" id="2.130.10.10:FF:001414">
    <property type="entry name" value="Enhancer of mRNA-decapping protein 4 homolog"/>
    <property type="match status" value="1"/>
</dbReference>
<dbReference type="EMBL" id="CH916368">
    <property type="protein sequence ID" value="EDW03803.1"/>
    <property type="molecule type" value="Genomic_DNA"/>
</dbReference>
<dbReference type="InterPro" id="IPR045152">
    <property type="entry name" value="EDC4-like"/>
</dbReference>
<evidence type="ECO:0000256" key="5">
    <source>
        <dbReference type="ARBA" id="ARBA00022737"/>
    </source>
</evidence>
<dbReference type="InterPro" id="IPR049404">
    <property type="entry name" value="EDC4_C"/>
</dbReference>
<feature type="coiled-coil region" evidence="7">
    <location>
        <begin position="939"/>
        <end position="980"/>
    </location>
</feature>
<evidence type="ECO:0000256" key="2">
    <source>
        <dbReference type="ARBA" id="ARBA00009639"/>
    </source>
</evidence>
<dbReference type="PhylomeDB" id="B4JAD2"/>
<dbReference type="Proteomes" id="UP000001070">
    <property type="component" value="Unassembled WGS sequence"/>
</dbReference>
<dbReference type="Gene3D" id="6.10.140.270">
    <property type="match status" value="1"/>
</dbReference>
<evidence type="ECO:0000256" key="9">
    <source>
        <dbReference type="SAM" id="SignalP"/>
    </source>
</evidence>
<feature type="domain" description="Enhancer of mRNA-decapping protein 4 WD40 repeat region" evidence="10">
    <location>
        <begin position="110"/>
        <end position="450"/>
    </location>
</feature>
<sequence>MLIALFALAHLPIFRKPLQLQSSRCGKGKSKSNATATTTTTTTTKTTTDNAPHLTALTSNTATAAVANGNPTDAKKIEVINFQPYDKQCCYNIKTNHTKVYGCGIAHARGSSKVKLKNVVDYKWEHKYYYPGHLVAVHRDGKHLAYAINVNNKATGMEGMVRVCNTSTSQRALIKGMNGEVLDLQFAHSENERTLAVIDVCSLFVYKIDLIDGNLICKLVLKVDDPIANYSPEYDMVSWCPYITNDSSTSKKSSGSGSGSRHHDDDEKQLLLWSRSKQFQCFSVRMIVTEHGRTQIKPSALETGYLKIEMESLITCASLSPDGTTVAAACADGLVRFYQIYLFDVRNHRCLHEWKPHDGKPVSSLFFLDNINQPVEDAYWQYVITSSDHNTEIKLWNCSLWECLQTINVMASIPTSVQPNMFIAGIDRSANYLVISSLESLAVYVMQIGSIGGGSSSNTTNAEESDSNDSDNSSDAGNAISSTGNNEAELRILNIAEFKLSSGILSFSIVNASMRRLKSTNESYYPFEEPDDYDDESNATTDALVVHMFVVQAKSLQECQIIYQPCVPEKLKSERSLNSSKNTSVVSNKRSLTPDGLLGVNEIKQEPSSPLNSSSGSSAVPLDALFAKSKRNSSSSASASVISVAVAAAAAAPSAILQDATVVSKSRSSSPQYGNAYPQLNLMTPDAFSASSGPSATMLLATTSISSNTTGTDAINSTTVASASTVASMDSSAINSQVLNTLRMLATVTANSTEQVNTSLLNLVNNTLIEDREQQKLKDKLEARKKFIAIDRNPERNAAENLASGGSSPSREVQEIMATQEDADDYEPELENLESDEENPDEQLANPSPLLQSVEEATATGNWLPHEEQLHPTKKSAELQNAAQIMSQAVQHKNNGNVPPSLGSSNNTTTTLNNSSSSNNNNNSSNNSHNATNENCPSNAEMNVKLEQLLDLVKAQSQQLNKLEHEVSKMHQQQQQQQSTCSTAAALQPKSVNELAYKIEMQLSKLMEQYLKRYENEHKKKLAEFLHARETQNRELRDSMLQVLNQYVMNHFTDIIGNVLTMELQRQLLPRVNAKMDQLQNQMQLEIVQKLNVFDKTVKENIAQVVKSKQFLDAFGKSVLIGVQTSLQTAFIESMSSTLIPAYEKSSQNMFKQLHEAFSVGIKDFMVEFNAYLQHMPQPHNGEELSNKLGLLKQLVESNLLKHRTELTDAMLETQREVKSLEILLARQVQETIRAELRKHMDNQNMALRSQAATPAPTYDLRESIRQLLQAGQINKAFHQALLANDLNLVEFTLRHTDRMQVFAPEGCRLEQKVLLSLIQQISADMSNHNEDKQSYLNEALLAINMSDPITREHAPKVLSELYRNCQLFIKNCPKSPQCSNVRLLIAMCSATYRDQFK</sequence>
<feature type="compositionally biased region" description="Low complexity" evidence="8">
    <location>
        <begin position="576"/>
        <end position="591"/>
    </location>
</feature>
<feature type="region of interest" description="Disordered" evidence="8">
    <location>
        <begin position="573"/>
        <end position="597"/>
    </location>
</feature>
<feature type="compositionally biased region" description="Acidic residues" evidence="8">
    <location>
        <begin position="821"/>
        <end position="841"/>
    </location>
</feature>
<comment type="similarity">
    <text evidence="2">Belongs to the WD repeat EDC4 family.</text>
</comment>
<feature type="region of interest" description="Disordered" evidence="8">
    <location>
        <begin position="455"/>
        <end position="482"/>
    </location>
</feature>
<dbReference type="GO" id="GO:0000932">
    <property type="term" value="C:P-body"/>
    <property type="evidence" value="ECO:0007669"/>
    <property type="project" value="UniProtKB-SubCell"/>
</dbReference>
<organism evidence="13">
    <name type="scientific">Drosophila grimshawi</name>
    <name type="common">Hawaiian fruit fly</name>
    <name type="synonym">Idiomyia grimshawi</name>
    <dbReference type="NCBI Taxonomy" id="7222"/>
    <lineage>
        <taxon>Eukaryota</taxon>
        <taxon>Metazoa</taxon>
        <taxon>Ecdysozoa</taxon>
        <taxon>Arthropoda</taxon>
        <taxon>Hexapoda</taxon>
        <taxon>Insecta</taxon>
        <taxon>Pterygota</taxon>
        <taxon>Neoptera</taxon>
        <taxon>Endopterygota</taxon>
        <taxon>Diptera</taxon>
        <taxon>Brachycera</taxon>
        <taxon>Muscomorpha</taxon>
        <taxon>Ephydroidea</taxon>
        <taxon>Drosophilidae</taxon>
        <taxon>Drosophila</taxon>
        <taxon>Hawaiian Drosophila</taxon>
    </lineage>
</organism>
<dbReference type="InterPro" id="IPR015943">
    <property type="entry name" value="WD40/YVTN_repeat-like_dom_sf"/>
</dbReference>
<evidence type="ECO:0000259" key="10">
    <source>
        <dbReference type="Pfam" id="PF16529"/>
    </source>
</evidence>
<keyword evidence="13" id="KW-1185">Reference proteome</keyword>
<evidence type="ECO:0000256" key="1">
    <source>
        <dbReference type="ARBA" id="ARBA00004201"/>
    </source>
</evidence>
<feature type="region of interest" description="Disordered" evidence="8">
    <location>
        <begin position="893"/>
        <end position="937"/>
    </location>
</feature>
<dbReference type="Gene3D" id="1.10.220.100">
    <property type="entry name" value="conserved c-terminal region of ge- 1"/>
    <property type="match status" value="1"/>
</dbReference>
<protein>
    <submittedName>
        <fullName evidence="12">GH11439</fullName>
    </submittedName>
</protein>
<feature type="compositionally biased region" description="Low complexity" evidence="8">
    <location>
        <begin position="470"/>
        <end position="482"/>
    </location>
</feature>
<dbReference type="GO" id="GO:0035195">
    <property type="term" value="P:miRNA-mediated post-transcriptional gene silencing"/>
    <property type="evidence" value="ECO:0007669"/>
    <property type="project" value="EnsemblMetazoa"/>
</dbReference>
<dbReference type="SUPFAM" id="SSF50978">
    <property type="entry name" value="WD40 repeat-like"/>
    <property type="match status" value="1"/>
</dbReference>
<feature type="domain" description="Enhancer of mRNA-decapping protein 4 C-terminal" evidence="11">
    <location>
        <begin position="1265"/>
        <end position="1385"/>
    </location>
</feature>
<dbReference type="STRING" id="7222.B4JAD2"/>
<dbReference type="Pfam" id="PF21289">
    <property type="entry name" value="EDC4_C"/>
    <property type="match status" value="1"/>
</dbReference>
<evidence type="ECO:0000313" key="12">
    <source>
        <dbReference type="EMBL" id="EDW03803.1"/>
    </source>
</evidence>
<dbReference type="OMA" id="TREHMGT"/>
<reference evidence="12 13" key="1">
    <citation type="journal article" date="2007" name="Nature">
        <title>Evolution of genes and genomes on the Drosophila phylogeny.</title>
        <authorList>
            <consortium name="Drosophila 12 Genomes Consortium"/>
            <person name="Clark A.G."/>
            <person name="Eisen M.B."/>
            <person name="Smith D.R."/>
            <person name="Bergman C.M."/>
            <person name="Oliver B."/>
            <person name="Markow T.A."/>
            <person name="Kaufman T.C."/>
            <person name="Kellis M."/>
            <person name="Gelbart W."/>
            <person name="Iyer V.N."/>
            <person name="Pollard D.A."/>
            <person name="Sackton T.B."/>
            <person name="Larracuente A.M."/>
            <person name="Singh N.D."/>
            <person name="Abad J.P."/>
            <person name="Abt D.N."/>
            <person name="Adryan B."/>
            <person name="Aguade M."/>
            <person name="Akashi H."/>
            <person name="Anderson W.W."/>
            <person name="Aquadro C.F."/>
            <person name="Ardell D.H."/>
            <person name="Arguello R."/>
            <person name="Artieri C.G."/>
            <person name="Barbash D.A."/>
            <person name="Barker D."/>
            <person name="Barsanti P."/>
            <person name="Batterham P."/>
            <person name="Batzoglou S."/>
            <person name="Begun D."/>
            <person name="Bhutkar A."/>
            <person name="Blanco E."/>
            <person name="Bosak S.A."/>
            <person name="Bradley R.K."/>
            <person name="Brand A.D."/>
            <person name="Brent M.R."/>
            <person name="Brooks A.N."/>
            <person name="Brown R.H."/>
            <person name="Butlin R.K."/>
            <person name="Caggese C."/>
            <person name="Calvi B.R."/>
            <person name="Bernardo de Carvalho A."/>
            <person name="Caspi A."/>
            <person name="Castrezana S."/>
            <person name="Celniker S.E."/>
            <person name="Chang J.L."/>
            <person name="Chapple C."/>
            <person name="Chatterji S."/>
            <person name="Chinwalla A."/>
            <person name="Civetta A."/>
            <person name="Clifton S.W."/>
            <person name="Comeron J.M."/>
            <person name="Costello J.C."/>
            <person name="Coyne J.A."/>
            <person name="Daub J."/>
            <person name="David R.G."/>
            <person name="Delcher A.L."/>
            <person name="Delehaunty K."/>
            <person name="Do C.B."/>
            <person name="Ebling H."/>
            <person name="Edwards K."/>
            <person name="Eickbush T."/>
            <person name="Evans J.D."/>
            <person name="Filipski A."/>
            <person name="Findeiss S."/>
            <person name="Freyhult E."/>
            <person name="Fulton L."/>
            <person name="Fulton R."/>
            <person name="Garcia A.C."/>
            <person name="Gardiner A."/>
            <person name="Garfield D.A."/>
            <person name="Garvin B.E."/>
            <person name="Gibson G."/>
            <person name="Gilbert D."/>
            <person name="Gnerre S."/>
            <person name="Godfrey J."/>
            <person name="Good R."/>
            <person name="Gotea V."/>
            <person name="Gravely B."/>
            <person name="Greenberg A.J."/>
            <person name="Griffiths-Jones S."/>
            <person name="Gross S."/>
            <person name="Guigo R."/>
            <person name="Gustafson E.A."/>
            <person name="Haerty W."/>
            <person name="Hahn M.W."/>
            <person name="Halligan D.L."/>
            <person name="Halpern A.L."/>
            <person name="Halter G.M."/>
            <person name="Han M.V."/>
            <person name="Heger A."/>
            <person name="Hillier L."/>
            <person name="Hinrichs A.S."/>
            <person name="Holmes I."/>
            <person name="Hoskins R.A."/>
            <person name="Hubisz M.J."/>
            <person name="Hultmark D."/>
            <person name="Huntley M.A."/>
            <person name="Jaffe D.B."/>
            <person name="Jagadeeshan S."/>
            <person name="Jeck W.R."/>
            <person name="Johnson J."/>
            <person name="Jones C.D."/>
            <person name="Jordan W.C."/>
            <person name="Karpen G.H."/>
            <person name="Kataoka E."/>
            <person name="Keightley P.D."/>
            <person name="Kheradpour P."/>
            <person name="Kirkness E.F."/>
            <person name="Koerich L.B."/>
            <person name="Kristiansen K."/>
            <person name="Kudrna D."/>
            <person name="Kulathinal R.J."/>
            <person name="Kumar S."/>
            <person name="Kwok R."/>
            <person name="Lander E."/>
            <person name="Langley C.H."/>
            <person name="Lapoint R."/>
            <person name="Lazzaro B.P."/>
            <person name="Lee S.J."/>
            <person name="Levesque L."/>
            <person name="Li R."/>
            <person name="Lin C.F."/>
            <person name="Lin M.F."/>
            <person name="Lindblad-Toh K."/>
            <person name="Llopart A."/>
            <person name="Long M."/>
            <person name="Low L."/>
            <person name="Lozovsky E."/>
            <person name="Lu J."/>
            <person name="Luo M."/>
            <person name="Machado C.A."/>
            <person name="Makalowski W."/>
            <person name="Marzo M."/>
            <person name="Matsuda M."/>
            <person name="Matzkin L."/>
            <person name="McAllister B."/>
            <person name="McBride C.S."/>
            <person name="McKernan B."/>
            <person name="McKernan K."/>
            <person name="Mendez-Lago M."/>
            <person name="Minx P."/>
            <person name="Mollenhauer M.U."/>
            <person name="Montooth K."/>
            <person name="Mount S.M."/>
            <person name="Mu X."/>
            <person name="Myers E."/>
            <person name="Negre B."/>
            <person name="Newfeld S."/>
            <person name="Nielsen R."/>
            <person name="Noor M.A."/>
            <person name="O'Grady P."/>
            <person name="Pachter L."/>
            <person name="Papaceit M."/>
            <person name="Parisi M.J."/>
            <person name="Parisi M."/>
            <person name="Parts L."/>
            <person name="Pedersen J.S."/>
            <person name="Pesole G."/>
            <person name="Phillippy A.M."/>
            <person name="Ponting C.P."/>
            <person name="Pop M."/>
            <person name="Porcelli D."/>
            <person name="Powell J.R."/>
            <person name="Prohaska S."/>
            <person name="Pruitt K."/>
            <person name="Puig M."/>
            <person name="Quesneville H."/>
            <person name="Ram K.R."/>
            <person name="Rand D."/>
            <person name="Rasmussen M.D."/>
            <person name="Reed L.K."/>
            <person name="Reenan R."/>
            <person name="Reily A."/>
            <person name="Remington K.A."/>
            <person name="Rieger T.T."/>
            <person name="Ritchie M.G."/>
            <person name="Robin C."/>
            <person name="Rogers Y.H."/>
            <person name="Rohde C."/>
            <person name="Rozas J."/>
            <person name="Rubenfield M.J."/>
            <person name="Ruiz A."/>
            <person name="Russo S."/>
            <person name="Salzberg S.L."/>
            <person name="Sanchez-Gracia A."/>
            <person name="Saranga D.J."/>
            <person name="Sato H."/>
            <person name="Schaeffer S.W."/>
            <person name="Schatz M.C."/>
            <person name="Schlenke T."/>
            <person name="Schwartz R."/>
            <person name="Segarra C."/>
            <person name="Singh R.S."/>
            <person name="Sirot L."/>
            <person name="Sirota M."/>
            <person name="Sisneros N.B."/>
            <person name="Smith C.D."/>
            <person name="Smith T.F."/>
            <person name="Spieth J."/>
            <person name="Stage D.E."/>
            <person name="Stark A."/>
            <person name="Stephan W."/>
            <person name="Strausberg R.L."/>
            <person name="Strempel S."/>
            <person name="Sturgill D."/>
            <person name="Sutton G."/>
            <person name="Sutton G.G."/>
            <person name="Tao W."/>
            <person name="Teichmann S."/>
            <person name="Tobari Y.N."/>
            <person name="Tomimura Y."/>
            <person name="Tsolas J.M."/>
            <person name="Valente V.L."/>
            <person name="Venter E."/>
            <person name="Venter J.C."/>
            <person name="Vicario S."/>
            <person name="Vieira F.G."/>
            <person name="Vilella A.J."/>
            <person name="Villasante A."/>
            <person name="Walenz B."/>
            <person name="Wang J."/>
            <person name="Wasserman M."/>
            <person name="Watts T."/>
            <person name="Wilson D."/>
            <person name="Wilson R.K."/>
            <person name="Wing R.A."/>
            <person name="Wolfner M.F."/>
            <person name="Wong A."/>
            <person name="Wong G.K."/>
            <person name="Wu C.I."/>
            <person name="Wu G."/>
            <person name="Yamamoto D."/>
            <person name="Yang H.P."/>
            <person name="Yang S.P."/>
            <person name="Yorke J.A."/>
            <person name="Yoshida K."/>
            <person name="Zdobnov E."/>
            <person name="Zhang P."/>
            <person name="Zhang Y."/>
            <person name="Zimin A.V."/>
            <person name="Baldwin J."/>
            <person name="Abdouelleil A."/>
            <person name="Abdulkadir J."/>
            <person name="Abebe A."/>
            <person name="Abera B."/>
            <person name="Abreu J."/>
            <person name="Acer S.C."/>
            <person name="Aftuck L."/>
            <person name="Alexander A."/>
            <person name="An P."/>
            <person name="Anderson E."/>
            <person name="Anderson S."/>
            <person name="Arachi H."/>
            <person name="Azer M."/>
            <person name="Bachantsang P."/>
            <person name="Barry A."/>
            <person name="Bayul T."/>
            <person name="Berlin A."/>
            <person name="Bessette D."/>
            <person name="Bloom T."/>
            <person name="Blye J."/>
            <person name="Boguslavskiy L."/>
            <person name="Bonnet C."/>
            <person name="Boukhgalter B."/>
            <person name="Bourzgui I."/>
            <person name="Brown A."/>
            <person name="Cahill P."/>
            <person name="Channer S."/>
            <person name="Cheshatsang Y."/>
            <person name="Chuda L."/>
            <person name="Citroen M."/>
            <person name="Collymore A."/>
            <person name="Cooke P."/>
            <person name="Costello M."/>
            <person name="D'Aco K."/>
            <person name="Daza R."/>
            <person name="De Haan G."/>
            <person name="DeGray S."/>
            <person name="DeMaso C."/>
            <person name="Dhargay N."/>
            <person name="Dooley K."/>
            <person name="Dooley E."/>
            <person name="Doricent M."/>
            <person name="Dorje P."/>
            <person name="Dorjee K."/>
            <person name="Dupes A."/>
            <person name="Elong R."/>
            <person name="Falk J."/>
            <person name="Farina A."/>
            <person name="Faro S."/>
            <person name="Ferguson D."/>
            <person name="Fisher S."/>
            <person name="Foley C.D."/>
            <person name="Franke A."/>
            <person name="Friedrich D."/>
            <person name="Gadbois L."/>
            <person name="Gearin G."/>
            <person name="Gearin C.R."/>
            <person name="Giannoukos G."/>
            <person name="Goode T."/>
            <person name="Graham J."/>
            <person name="Grandbois E."/>
            <person name="Grewal S."/>
            <person name="Gyaltsen K."/>
            <person name="Hafez N."/>
            <person name="Hagos B."/>
            <person name="Hall J."/>
            <person name="Henson C."/>
            <person name="Hollinger A."/>
            <person name="Honan T."/>
            <person name="Huard M.D."/>
            <person name="Hughes L."/>
            <person name="Hurhula B."/>
            <person name="Husby M.E."/>
            <person name="Kamat A."/>
            <person name="Kanga B."/>
            <person name="Kashin S."/>
            <person name="Khazanovich D."/>
            <person name="Kisner P."/>
            <person name="Lance K."/>
            <person name="Lara M."/>
            <person name="Lee W."/>
            <person name="Lennon N."/>
            <person name="Letendre F."/>
            <person name="LeVine R."/>
            <person name="Lipovsky A."/>
            <person name="Liu X."/>
            <person name="Liu J."/>
            <person name="Liu S."/>
            <person name="Lokyitsang T."/>
            <person name="Lokyitsang Y."/>
            <person name="Lubonja R."/>
            <person name="Lui A."/>
            <person name="MacDonald P."/>
            <person name="Magnisalis V."/>
            <person name="Maru K."/>
            <person name="Matthews C."/>
            <person name="McCusker W."/>
            <person name="McDonough S."/>
            <person name="Mehta T."/>
            <person name="Meldrim J."/>
            <person name="Meneus L."/>
            <person name="Mihai O."/>
            <person name="Mihalev A."/>
            <person name="Mihova T."/>
            <person name="Mittelman R."/>
            <person name="Mlenga V."/>
            <person name="Montmayeur A."/>
            <person name="Mulrain L."/>
            <person name="Navidi A."/>
            <person name="Naylor J."/>
            <person name="Negash T."/>
            <person name="Nguyen T."/>
            <person name="Nguyen N."/>
            <person name="Nicol R."/>
            <person name="Norbu C."/>
            <person name="Norbu N."/>
            <person name="Novod N."/>
            <person name="O'Neill B."/>
            <person name="Osman S."/>
            <person name="Markiewicz E."/>
            <person name="Oyono O.L."/>
            <person name="Patti C."/>
            <person name="Phunkhang P."/>
            <person name="Pierre F."/>
            <person name="Priest M."/>
            <person name="Raghuraman S."/>
            <person name="Rege F."/>
            <person name="Reyes R."/>
            <person name="Rise C."/>
            <person name="Rogov P."/>
            <person name="Ross K."/>
            <person name="Ryan E."/>
            <person name="Settipalli S."/>
            <person name="Shea T."/>
            <person name="Sherpa N."/>
            <person name="Shi L."/>
            <person name="Shih D."/>
            <person name="Sparrow T."/>
            <person name="Spaulding J."/>
            <person name="Stalker J."/>
            <person name="Stange-Thomann N."/>
            <person name="Stavropoulos S."/>
            <person name="Stone C."/>
            <person name="Strader C."/>
            <person name="Tesfaye S."/>
            <person name="Thomson T."/>
            <person name="Thoulutsang Y."/>
            <person name="Thoulutsang D."/>
            <person name="Topham K."/>
            <person name="Topping I."/>
            <person name="Tsamla T."/>
            <person name="Vassiliev H."/>
            <person name="Vo A."/>
            <person name="Wangchuk T."/>
            <person name="Wangdi T."/>
            <person name="Weiand M."/>
            <person name="Wilkinson J."/>
            <person name="Wilson A."/>
            <person name="Yadav S."/>
            <person name="Young G."/>
            <person name="Yu Q."/>
            <person name="Zembek L."/>
            <person name="Zhong D."/>
            <person name="Zimmer A."/>
            <person name="Zwirko Z."/>
            <person name="Jaffe D.B."/>
            <person name="Alvarez P."/>
            <person name="Brockman W."/>
            <person name="Butler J."/>
            <person name="Chin C."/>
            <person name="Gnerre S."/>
            <person name="Grabherr M."/>
            <person name="Kleber M."/>
            <person name="Mauceli E."/>
            <person name="MacCallum I."/>
        </authorList>
    </citation>
    <scope>NUCLEOTIDE SEQUENCE [LARGE SCALE GENOMIC DNA]</scope>
    <source>
        <strain evidence="13">Tucson 15287-2541.00</strain>
    </source>
</reference>
<feature type="signal peptide" evidence="9">
    <location>
        <begin position="1"/>
        <end position="17"/>
    </location>
</feature>
<evidence type="ECO:0000259" key="11">
    <source>
        <dbReference type="Pfam" id="PF21289"/>
    </source>
</evidence>
<evidence type="ECO:0000256" key="6">
    <source>
        <dbReference type="ARBA" id="ARBA00023054"/>
    </source>
</evidence>
<feature type="region of interest" description="Disordered" evidence="8">
    <location>
        <begin position="23"/>
        <end position="52"/>
    </location>
</feature>
<dbReference type="OrthoDB" id="21128at2759"/>
<dbReference type="InParanoid" id="B4JAD2"/>
<dbReference type="GO" id="GO:0031087">
    <property type="term" value="P:deadenylation-independent decapping of nuclear-transcribed mRNA"/>
    <property type="evidence" value="ECO:0007669"/>
    <property type="project" value="InterPro"/>
</dbReference>
<evidence type="ECO:0000256" key="3">
    <source>
        <dbReference type="ARBA" id="ARBA00022490"/>
    </source>
</evidence>
<dbReference type="GO" id="GO:0033962">
    <property type="term" value="P:P-body assembly"/>
    <property type="evidence" value="ECO:0007669"/>
    <property type="project" value="EnsemblMetazoa"/>
</dbReference>
<gene>
    <name evidence="12" type="primary">Dgri\GH11439</name>
    <name evidence="12" type="ORF">Dgri_GH11439</name>
</gene>
<dbReference type="Gene3D" id="2.130.10.10">
    <property type="entry name" value="YVTN repeat-like/Quinoprotein amine dehydrogenase"/>
    <property type="match status" value="1"/>
</dbReference>
<feature type="compositionally biased region" description="Low complexity" evidence="8">
    <location>
        <begin position="34"/>
        <end position="48"/>
    </location>
</feature>
<proteinExistence type="inferred from homology"/>
<evidence type="ECO:0000256" key="7">
    <source>
        <dbReference type="SAM" id="Coils"/>
    </source>
</evidence>
<keyword evidence="5" id="KW-0677">Repeat</keyword>
<evidence type="ECO:0000256" key="4">
    <source>
        <dbReference type="ARBA" id="ARBA00022574"/>
    </source>
</evidence>
<dbReference type="GO" id="GO:0045451">
    <property type="term" value="P:pole plasm oskar mRNA localization"/>
    <property type="evidence" value="ECO:0007669"/>
    <property type="project" value="EnsemblMetazoa"/>
</dbReference>
<evidence type="ECO:0000256" key="8">
    <source>
        <dbReference type="SAM" id="MobiDB-lite"/>
    </source>
</evidence>
<evidence type="ECO:0000313" key="13">
    <source>
        <dbReference type="Proteomes" id="UP000001070"/>
    </source>
</evidence>
<dbReference type="FunFam" id="1.10.220.100:FF:000001">
    <property type="entry name" value="Enhancer of mRNA-decapping protein 4"/>
    <property type="match status" value="1"/>
</dbReference>
<dbReference type="eggNOG" id="KOG1916">
    <property type="taxonomic scope" value="Eukaryota"/>
</dbReference>
<feature type="compositionally biased region" description="Low complexity" evidence="8">
    <location>
        <begin position="904"/>
        <end position="935"/>
    </location>
</feature>